<keyword evidence="1" id="KW-1133">Transmembrane helix</keyword>
<evidence type="ECO:0000313" key="2">
    <source>
        <dbReference type="EMBL" id="SMX26735.1"/>
    </source>
</evidence>
<feature type="transmembrane region" description="Helical" evidence="1">
    <location>
        <begin position="70"/>
        <end position="89"/>
    </location>
</feature>
<feature type="transmembrane region" description="Helical" evidence="1">
    <location>
        <begin position="35"/>
        <end position="58"/>
    </location>
</feature>
<sequence length="122" mass="13695">MSRYGFEFGSAMAFYGVSVALSSLAINTLDLGAHGAIYLSLVPMPATVVVAWVVWRNLKRMDELQKRVQVEAIGLAFALTALVTFNYGFLEMVGFPRQSAFWVWTIMAACWVLSSFLVKRRY</sequence>
<dbReference type="RefSeq" id="WP_099242779.1">
    <property type="nucleotide sequence ID" value="NZ_FXXP01000001.1"/>
</dbReference>
<gene>
    <name evidence="2" type="ORF">TRP8649_00820</name>
</gene>
<feature type="transmembrane region" description="Helical" evidence="1">
    <location>
        <begin position="12"/>
        <end position="29"/>
    </location>
</feature>
<reference evidence="3" key="1">
    <citation type="submission" date="2017-05" db="EMBL/GenBank/DDBJ databases">
        <authorList>
            <person name="Rodrigo-Torres L."/>
            <person name="Arahal R. D."/>
            <person name="Lucena T."/>
        </authorList>
    </citation>
    <scope>NUCLEOTIDE SEQUENCE [LARGE SCALE GENOMIC DNA]</scope>
    <source>
        <strain evidence="3">CECT 8649</strain>
    </source>
</reference>
<dbReference type="Proteomes" id="UP000225972">
    <property type="component" value="Unassembled WGS sequence"/>
</dbReference>
<dbReference type="OrthoDB" id="6107348at2"/>
<organism evidence="2 3">
    <name type="scientific">Pelagimonas phthalicica</name>
    <dbReference type="NCBI Taxonomy" id="1037362"/>
    <lineage>
        <taxon>Bacteria</taxon>
        <taxon>Pseudomonadati</taxon>
        <taxon>Pseudomonadota</taxon>
        <taxon>Alphaproteobacteria</taxon>
        <taxon>Rhodobacterales</taxon>
        <taxon>Roseobacteraceae</taxon>
        <taxon>Pelagimonas</taxon>
    </lineage>
</organism>
<dbReference type="EMBL" id="FXXP01000001">
    <property type="protein sequence ID" value="SMX26735.1"/>
    <property type="molecule type" value="Genomic_DNA"/>
</dbReference>
<name>A0A238J8M2_9RHOB</name>
<accession>A0A238J8M2</accession>
<protein>
    <submittedName>
        <fullName evidence="2">Uncharacterized protein</fullName>
    </submittedName>
</protein>
<dbReference type="AlphaFoldDB" id="A0A238J8M2"/>
<evidence type="ECO:0000313" key="3">
    <source>
        <dbReference type="Proteomes" id="UP000225972"/>
    </source>
</evidence>
<keyword evidence="1" id="KW-0812">Transmembrane</keyword>
<keyword evidence="1" id="KW-0472">Membrane</keyword>
<feature type="transmembrane region" description="Helical" evidence="1">
    <location>
        <begin position="101"/>
        <end position="118"/>
    </location>
</feature>
<evidence type="ECO:0000256" key="1">
    <source>
        <dbReference type="SAM" id="Phobius"/>
    </source>
</evidence>
<keyword evidence="3" id="KW-1185">Reference proteome</keyword>
<proteinExistence type="predicted"/>